<evidence type="ECO:0000313" key="2">
    <source>
        <dbReference type="EMBL" id="CBH76146.1"/>
    </source>
</evidence>
<evidence type="ECO:0000256" key="1">
    <source>
        <dbReference type="SAM" id="MobiDB-lite"/>
    </source>
</evidence>
<proteinExistence type="predicted"/>
<dbReference type="SUPFAM" id="SSF49452">
    <property type="entry name" value="Starch-binding domain-like"/>
    <property type="match status" value="1"/>
</dbReference>
<dbReference type="AlphaFoldDB" id="E6PI56"/>
<protein>
    <submittedName>
        <fullName evidence="2">Uncharacterized protein</fullName>
    </submittedName>
</protein>
<dbReference type="PROSITE" id="PS51257">
    <property type="entry name" value="PROKAR_LIPOPROTEIN"/>
    <property type="match status" value="1"/>
</dbReference>
<reference evidence="2" key="1">
    <citation type="submission" date="2009-10" db="EMBL/GenBank/DDBJ databases">
        <title>Diversity of trophic interactions inside an arsenic-rich microbial ecosystem.</title>
        <authorList>
            <person name="Bertin P.N."/>
            <person name="Heinrich-Salmeron A."/>
            <person name="Pelletier E."/>
            <person name="Goulhen-Chollet F."/>
            <person name="Arsene-Ploetze F."/>
            <person name="Gallien S."/>
            <person name="Calteau A."/>
            <person name="Vallenet D."/>
            <person name="Casiot C."/>
            <person name="Chane-Woon-Ming B."/>
            <person name="Giloteaux L."/>
            <person name="Barakat M."/>
            <person name="Bonnefoy V."/>
            <person name="Bruneel O."/>
            <person name="Chandler M."/>
            <person name="Cleiss J."/>
            <person name="Duran R."/>
            <person name="Elbaz-Poulichet F."/>
            <person name="Fonknechten N."/>
            <person name="Lauga B."/>
            <person name="Mornico D."/>
            <person name="Ortet P."/>
            <person name="Schaeffer C."/>
            <person name="Siguier P."/>
            <person name="Alexander Thil Smith A."/>
            <person name="Van Dorsselaer A."/>
            <person name="Weissenbach J."/>
            <person name="Medigue C."/>
            <person name="Le Paslier D."/>
        </authorList>
    </citation>
    <scope>NUCLEOTIDE SEQUENCE</scope>
</reference>
<dbReference type="EMBL" id="CABL01000019">
    <property type="protein sequence ID" value="CBH76146.1"/>
    <property type="molecule type" value="Genomic_DNA"/>
</dbReference>
<gene>
    <name evidence="2" type="ORF">CARN1_0626</name>
</gene>
<feature type="region of interest" description="Disordered" evidence="1">
    <location>
        <begin position="90"/>
        <end position="116"/>
    </location>
</feature>
<organism evidence="2">
    <name type="scientific">mine drainage metagenome</name>
    <dbReference type="NCBI Taxonomy" id="410659"/>
    <lineage>
        <taxon>unclassified sequences</taxon>
        <taxon>metagenomes</taxon>
        <taxon>ecological metagenomes</taxon>
    </lineage>
</organism>
<feature type="compositionally biased region" description="Low complexity" evidence="1">
    <location>
        <begin position="33"/>
        <end position="48"/>
    </location>
</feature>
<feature type="region of interest" description="Disordered" evidence="1">
    <location>
        <begin position="30"/>
        <end position="67"/>
    </location>
</feature>
<dbReference type="InterPro" id="IPR013784">
    <property type="entry name" value="Carb-bd-like_fold"/>
</dbReference>
<accession>E6PI56</accession>
<comment type="caution">
    <text evidence="2">The sequence shown here is derived from an EMBL/GenBank/DDBJ whole genome shotgun (WGS) entry which is preliminary data.</text>
</comment>
<name>E6PI56_9ZZZZ</name>
<dbReference type="GO" id="GO:0030246">
    <property type="term" value="F:carbohydrate binding"/>
    <property type="evidence" value="ECO:0007669"/>
    <property type="project" value="InterPro"/>
</dbReference>
<sequence>MNTRLSPRLFLAALGLAALLVACGGGGGPSPVPNGGSTPTPVSTSPGTTPSPVPPTTNASGVVVNDANGQPLAGVPVKLMPWAPCGATPAPASITPENDGCPTPLPSPQATTNPTGQFVLNGAPNGHYLLVIGNDSTTDTGTIQATVHDNVTLTGGNQLLSAPTLPPVPTITPAPWEINGEYRLATLDATTEAPCFVDWQNERAANGLAAGSIDEWLLENVRATNTFHQSPNYYNAPWPGNAYGGLVTEPNGSFGGGSSCATLMNFASFPNAINDMNPQTEWLGAQYTFGVAGFAQFRIDPRSYTDPNVPNWP</sequence>